<proteinExistence type="predicted"/>
<sequence length="225" mass="23902">MNGDEPLIALDPRQAARVKPTVKADDHSHVVDTACEIEVVDTPRSQSSETNVSSQVAINVCATNYSDAYTLAPTDSDNRYGTSRIDNLRQSVIEDDTFNQVAMNVCATNYSDASTLAQSIIEDDTSNIEIPQVLDTKDYTIMTSGTLSTTNLESCDASMSHVISTISTLSGGVCLDEVSLGTLSTTNLESCDASMSHVISTISTLSGGVCLDEASLDPNEMSILS</sequence>
<accession>A0A7S3K3B1</accession>
<protein>
    <submittedName>
        <fullName evidence="1">Uncharacterized protein</fullName>
    </submittedName>
</protein>
<organism evidence="1">
    <name type="scientific">Aureoumbra lagunensis</name>
    <dbReference type="NCBI Taxonomy" id="44058"/>
    <lineage>
        <taxon>Eukaryota</taxon>
        <taxon>Sar</taxon>
        <taxon>Stramenopiles</taxon>
        <taxon>Ochrophyta</taxon>
        <taxon>Pelagophyceae</taxon>
        <taxon>Pelagomonadales</taxon>
        <taxon>Aureoumbra</taxon>
    </lineage>
</organism>
<dbReference type="EMBL" id="HBIJ01018443">
    <property type="protein sequence ID" value="CAE0371370.1"/>
    <property type="molecule type" value="Transcribed_RNA"/>
</dbReference>
<reference evidence="1" key="1">
    <citation type="submission" date="2021-01" db="EMBL/GenBank/DDBJ databases">
        <authorList>
            <person name="Corre E."/>
            <person name="Pelletier E."/>
            <person name="Niang G."/>
            <person name="Scheremetjew M."/>
            <person name="Finn R."/>
            <person name="Kale V."/>
            <person name="Holt S."/>
            <person name="Cochrane G."/>
            <person name="Meng A."/>
            <person name="Brown T."/>
            <person name="Cohen L."/>
        </authorList>
    </citation>
    <scope>NUCLEOTIDE SEQUENCE</scope>
    <source>
        <strain evidence="1">CCMP1510</strain>
    </source>
</reference>
<evidence type="ECO:0000313" key="1">
    <source>
        <dbReference type="EMBL" id="CAE0371370.1"/>
    </source>
</evidence>
<gene>
    <name evidence="1" type="ORF">ALAG00032_LOCUS12152</name>
</gene>
<name>A0A7S3K3B1_9STRA</name>
<dbReference type="AlphaFoldDB" id="A0A7S3K3B1"/>